<feature type="region of interest" description="Disordered" evidence="4">
    <location>
        <begin position="910"/>
        <end position="932"/>
    </location>
</feature>
<name>A0A8B8I7U5_VANTA</name>
<dbReference type="InterPro" id="IPR050468">
    <property type="entry name" value="Cuticle_Struct_Prot"/>
</dbReference>
<keyword evidence="5" id="KW-1185">Reference proteome</keyword>
<organism evidence="5 6">
    <name type="scientific">Vanessa tameamea</name>
    <name type="common">Kamehameha butterfly</name>
    <dbReference type="NCBI Taxonomy" id="334116"/>
    <lineage>
        <taxon>Eukaryota</taxon>
        <taxon>Metazoa</taxon>
        <taxon>Ecdysozoa</taxon>
        <taxon>Arthropoda</taxon>
        <taxon>Hexapoda</taxon>
        <taxon>Insecta</taxon>
        <taxon>Pterygota</taxon>
        <taxon>Neoptera</taxon>
        <taxon>Endopterygota</taxon>
        <taxon>Lepidoptera</taxon>
        <taxon>Glossata</taxon>
        <taxon>Ditrysia</taxon>
        <taxon>Papilionoidea</taxon>
        <taxon>Nymphalidae</taxon>
        <taxon>Nymphalinae</taxon>
        <taxon>Vanessa</taxon>
    </lineage>
</organism>
<evidence type="ECO:0000313" key="6">
    <source>
        <dbReference type="RefSeq" id="XP_026493080.2"/>
    </source>
</evidence>
<dbReference type="InterPro" id="IPR000618">
    <property type="entry name" value="Insect_cuticle"/>
</dbReference>
<sequence>MLRVYKCMRNSFSLPVYFLFVLRLDVNFICDKLITASNKMKLISLITLLTLVRSQNIQREQYSFSSKYQTPSSELFSSDSSIYLSPESHTPIPYYALNNINKLPFQFLPPTGTKGPSIFSTPFSMVLSSTSKSNYEDDDNESDQDNTSNRRMLTFKPNFNHTSAVKQIFDRSEANTNSRNTNFRTPFEKVDIKQSNYRSGTNSPIQNPAARRMIITSEIQRTEAGTDQIKAPSYQNSQYIQAPGGLISSTTEPSIPILRLSNEMDLDGSFSYEALGADQTHYVQHSRMENMGTDKEEQVVEGSYSYVGDDGRTYTVHYVADSNGYRATGDHLPVPPPVPEIIQRAVQYNLAEEAKKPPHLKSTWENEDNEYEHREESKHRIFSIPPPRNLFTGKTPEAFSFGFSQGMNSQNNFVTAPSYQVPTKSNFEIIMDQSKPKLNVTPISPQITFLASQGAHNPSLQPQPSQTKTMNNEKSSLPLLMNYEADIKEPEQDANKGLWRWQYGLNSNANQDSNKKSISRSSSEGDDIVINFSDMTPDQYTRMIQSQVIGRNNDESNKFETATEKESSTPFYQNIETYSTANNKSQTYSATDKYEIFTSTQNYDLYSKQSDSPKYTDSYSKIVSRNNFIPQNQMATQSYNIEVTKHEPTQINAVNDNATENINSAYKMDFINNQYFSADNIQQETSSVNPFIHNFNNINQLDLKHEKDSFKPIVYKKDKEYFKYDTTSTEPPMEEIIKNNIFLRTLFKSNNNEEKPKQNNDNKNNQANVTTELKTEKTPKYISFQERPQNEIKMMQSKPFDMSDVLNYVAMKNHFESIKTKPKSKPTNSFNQNSNLKEASVHYIPIKENNIERENNRLEQESDYRVLNHQQQQELHGLIKNYKVLQRHKNMGQKSQPMSEPQRHIKAFHTQSLPPLGRAGPSMKSYLPPTYL</sequence>
<evidence type="ECO:0000256" key="4">
    <source>
        <dbReference type="SAM" id="MobiDB-lite"/>
    </source>
</evidence>
<feature type="region of interest" description="Disordered" evidence="4">
    <location>
        <begin position="130"/>
        <end position="151"/>
    </location>
</feature>
<reference evidence="6" key="1">
    <citation type="submission" date="2025-08" db="UniProtKB">
        <authorList>
            <consortium name="RefSeq"/>
        </authorList>
    </citation>
    <scope>IDENTIFICATION</scope>
    <source>
        <tissue evidence="6">Whole body</tissue>
    </source>
</reference>
<protein>
    <submittedName>
        <fullName evidence="6">Uncharacterized protein LOC113398525</fullName>
    </submittedName>
</protein>
<dbReference type="GO" id="GO:0062129">
    <property type="term" value="C:chitin-based extracellular matrix"/>
    <property type="evidence" value="ECO:0007669"/>
    <property type="project" value="TreeGrafter"/>
</dbReference>
<accession>A0A8B8I7U5</accession>
<dbReference type="Proteomes" id="UP001652626">
    <property type="component" value="Chromosome 14"/>
</dbReference>
<dbReference type="OMA" id="MNYEADI"/>
<keyword evidence="2" id="KW-0732">Signal</keyword>
<dbReference type="InterPro" id="IPR031311">
    <property type="entry name" value="CHIT_BIND_RR_consensus"/>
</dbReference>
<dbReference type="OrthoDB" id="8122882at2759"/>
<evidence type="ECO:0000256" key="3">
    <source>
        <dbReference type="PROSITE-ProRule" id="PRU00497"/>
    </source>
</evidence>
<dbReference type="AlphaFoldDB" id="A0A8B8I7U5"/>
<dbReference type="Pfam" id="PF00379">
    <property type="entry name" value="Chitin_bind_4"/>
    <property type="match status" value="1"/>
</dbReference>
<evidence type="ECO:0000256" key="1">
    <source>
        <dbReference type="ARBA" id="ARBA00022460"/>
    </source>
</evidence>
<proteinExistence type="predicted"/>
<evidence type="ECO:0000313" key="5">
    <source>
        <dbReference type="Proteomes" id="UP001652626"/>
    </source>
</evidence>
<evidence type="ECO:0000256" key="2">
    <source>
        <dbReference type="ARBA" id="ARBA00022729"/>
    </source>
</evidence>
<dbReference type="PANTHER" id="PTHR10380:SF173">
    <property type="entry name" value="CUTICULAR PROTEIN 47EF, ISOFORM C-RELATED"/>
    <property type="match status" value="1"/>
</dbReference>
<dbReference type="PROSITE" id="PS00233">
    <property type="entry name" value="CHIT_BIND_RR_1"/>
    <property type="match status" value="1"/>
</dbReference>
<dbReference type="GO" id="GO:0008010">
    <property type="term" value="F:structural constituent of chitin-based larval cuticle"/>
    <property type="evidence" value="ECO:0007669"/>
    <property type="project" value="TreeGrafter"/>
</dbReference>
<dbReference type="GeneID" id="113398525"/>
<gene>
    <name evidence="6" type="primary">LOC113398525</name>
</gene>
<dbReference type="PROSITE" id="PS51155">
    <property type="entry name" value="CHIT_BIND_RR_2"/>
    <property type="match status" value="1"/>
</dbReference>
<keyword evidence="1 3" id="KW-0193">Cuticle</keyword>
<dbReference type="RefSeq" id="XP_026493080.2">
    <property type="nucleotide sequence ID" value="XM_026637295.2"/>
</dbReference>
<dbReference type="PANTHER" id="PTHR10380">
    <property type="entry name" value="CUTICLE PROTEIN"/>
    <property type="match status" value="1"/>
</dbReference>